<dbReference type="Gene3D" id="1.20.1440.60">
    <property type="entry name" value="23S rRNA-intervening sequence"/>
    <property type="match status" value="1"/>
</dbReference>
<dbReference type="PANTHER" id="PTHR38471">
    <property type="entry name" value="FOUR HELIX BUNDLE PROTEIN"/>
    <property type="match status" value="1"/>
</dbReference>
<dbReference type="CDD" id="cd16377">
    <property type="entry name" value="23S_rRNA_IVP_like"/>
    <property type="match status" value="1"/>
</dbReference>
<protein>
    <recommendedName>
        <fullName evidence="3">Four helix bundle protein</fullName>
    </recommendedName>
</protein>
<proteinExistence type="predicted"/>
<dbReference type="Proteomes" id="UP000177865">
    <property type="component" value="Unassembled WGS sequence"/>
</dbReference>
<dbReference type="InterPro" id="IPR036583">
    <property type="entry name" value="23S_rRNA_IVS_sf"/>
</dbReference>
<dbReference type="InterPro" id="IPR012657">
    <property type="entry name" value="23S_rRNA-intervening_sequence"/>
</dbReference>
<dbReference type="SUPFAM" id="SSF158446">
    <property type="entry name" value="IVS-encoded protein-like"/>
    <property type="match status" value="1"/>
</dbReference>
<comment type="caution">
    <text evidence="1">The sequence shown here is derived from an EMBL/GenBank/DDBJ whole genome shotgun (WGS) entry which is preliminary data.</text>
</comment>
<reference evidence="1 2" key="1">
    <citation type="journal article" date="2016" name="Nat. Commun.">
        <title>Thousands of microbial genomes shed light on interconnected biogeochemical processes in an aquifer system.</title>
        <authorList>
            <person name="Anantharaman K."/>
            <person name="Brown C.T."/>
            <person name="Hug L.A."/>
            <person name="Sharon I."/>
            <person name="Castelle C.J."/>
            <person name="Probst A.J."/>
            <person name="Thomas B.C."/>
            <person name="Singh A."/>
            <person name="Wilkins M.J."/>
            <person name="Karaoz U."/>
            <person name="Brodie E.L."/>
            <person name="Williams K.H."/>
            <person name="Hubbard S.S."/>
            <person name="Banfield J.F."/>
        </authorList>
    </citation>
    <scope>NUCLEOTIDE SEQUENCE [LARGE SCALE GENOMIC DNA]</scope>
</reference>
<dbReference type="EMBL" id="MHSZ01000030">
    <property type="protein sequence ID" value="OHA52543.1"/>
    <property type="molecule type" value="Genomic_DNA"/>
</dbReference>
<sequence length="118" mass="13561">MEKFQELRVWQEAKALVVFVYKCTKVFPLEERFGITSQMRRAAVSVAANIAEGSKKRSARERRRFHEMAETSLEELKSHAMIASELAFFSDAKDSEAILEHGRRVGRMLARLTATIRD</sequence>
<dbReference type="PANTHER" id="PTHR38471:SF2">
    <property type="entry name" value="FOUR HELIX BUNDLE PROTEIN"/>
    <property type="match status" value="1"/>
</dbReference>
<dbReference type="AlphaFoldDB" id="A0A1G2PW63"/>
<evidence type="ECO:0008006" key="3">
    <source>
        <dbReference type="Google" id="ProtNLM"/>
    </source>
</evidence>
<name>A0A1G2PW63_9BACT</name>
<dbReference type="Pfam" id="PF05635">
    <property type="entry name" value="23S_rRNA_IVP"/>
    <property type="match status" value="1"/>
</dbReference>
<accession>A0A1G2PW63</accession>
<dbReference type="NCBIfam" id="TIGR02436">
    <property type="entry name" value="four helix bundle protein"/>
    <property type="match status" value="1"/>
</dbReference>
<evidence type="ECO:0000313" key="2">
    <source>
        <dbReference type="Proteomes" id="UP000177865"/>
    </source>
</evidence>
<organism evidence="1 2">
    <name type="scientific">Candidatus Terrybacteria bacterium RIFCSPLOWO2_01_FULL_58_14</name>
    <dbReference type="NCBI Taxonomy" id="1802369"/>
    <lineage>
        <taxon>Bacteria</taxon>
        <taxon>Candidatus Terryibacteriota</taxon>
    </lineage>
</organism>
<evidence type="ECO:0000313" key="1">
    <source>
        <dbReference type="EMBL" id="OHA52543.1"/>
    </source>
</evidence>
<gene>
    <name evidence="1" type="ORF">A2991_02455</name>
</gene>